<dbReference type="InterPro" id="IPR036397">
    <property type="entry name" value="RNaseH_sf"/>
</dbReference>
<sequence length="238" mass="27444">MAVNAAVDYCITNHLQTSSIITDSRSVLLALANVNTNSEISIIKNKIRNYNGTIHLFWIKAHVGFAGNEKADEYAKEATRKPDVDIAIQYNTLFVKNIMKKEILAEWQRRSDDSSKGREVFSILPQVKTSRVQGDFYLNQLLTGHGALAKYQARFFGKESSCQCGHPIEDRSHLIFDCPQWHTIRKKYFPPCFRDSDIILLIKKTFELTLVQPSERMQWDSSHYLHPKPLRWLNCRAV</sequence>
<accession>A0AAV4NUS1</accession>
<feature type="domain" description="RNase H type-1" evidence="1">
    <location>
        <begin position="1"/>
        <end position="80"/>
    </location>
</feature>
<dbReference type="EMBL" id="BPLQ01002024">
    <property type="protein sequence ID" value="GIX87711.1"/>
    <property type="molecule type" value="Genomic_DNA"/>
</dbReference>
<dbReference type="CDD" id="cd09276">
    <property type="entry name" value="Rnase_HI_RT_non_LTR"/>
    <property type="match status" value="1"/>
</dbReference>
<protein>
    <submittedName>
        <fullName evidence="2">RNase H domain-containing protein</fullName>
    </submittedName>
</protein>
<comment type="caution">
    <text evidence="2">The sequence shown here is derived from an EMBL/GenBank/DDBJ whole genome shotgun (WGS) entry which is preliminary data.</text>
</comment>
<dbReference type="GO" id="GO:0004523">
    <property type="term" value="F:RNA-DNA hybrid ribonuclease activity"/>
    <property type="evidence" value="ECO:0007669"/>
    <property type="project" value="InterPro"/>
</dbReference>
<name>A0AAV4NUS1_9ARAC</name>
<keyword evidence="3" id="KW-1185">Reference proteome</keyword>
<dbReference type="AlphaFoldDB" id="A0AAV4NUS1"/>
<proteinExistence type="predicted"/>
<dbReference type="PROSITE" id="PS50879">
    <property type="entry name" value="RNASE_H_1"/>
    <property type="match status" value="1"/>
</dbReference>
<dbReference type="GO" id="GO:0003676">
    <property type="term" value="F:nucleic acid binding"/>
    <property type="evidence" value="ECO:0007669"/>
    <property type="project" value="InterPro"/>
</dbReference>
<dbReference type="InterPro" id="IPR012337">
    <property type="entry name" value="RNaseH-like_sf"/>
</dbReference>
<evidence type="ECO:0000259" key="1">
    <source>
        <dbReference type="PROSITE" id="PS50879"/>
    </source>
</evidence>
<organism evidence="2 3">
    <name type="scientific">Caerostris darwini</name>
    <dbReference type="NCBI Taxonomy" id="1538125"/>
    <lineage>
        <taxon>Eukaryota</taxon>
        <taxon>Metazoa</taxon>
        <taxon>Ecdysozoa</taxon>
        <taxon>Arthropoda</taxon>
        <taxon>Chelicerata</taxon>
        <taxon>Arachnida</taxon>
        <taxon>Araneae</taxon>
        <taxon>Araneomorphae</taxon>
        <taxon>Entelegynae</taxon>
        <taxon>Araneoidea</taxon>
        <taxon>Araneidae</taxon>
        <taxon>Caerostris</taxon>
    </lineage>
</organism>
<dbReference type="InterPro" id="IPR002156">
    <property type="entry name" value="RNaseH_domain"/>
</dbReference>
<dbReference type="Pfam" id="PF00075">
    <property type="entry name" value="RNase_H"/>
    <property type="match status" value="1"/>
</dbReference>
<evidence type="ECO:0000313" key="3">
    <source>
        <dbReference type="Proteomes" id="UP001054837"/>
    </source>
</evidence>
<gene>
    <name evidence="2" type="primary">AVEN_11155_1</name>
    <name evidence="2" type="ORF">CDAR_617051</name>
</gene>
<dbReference type="SUPFAM" id="SSF53098">
    <property type="entry name" value="Ribonuclease H-like"/>
    <property type="match status" value="1"/>
</dbReference>
<dbReference type="Proteomes" id="UP001054837">
    <property type="component" value="Unassembled WGS sequence"/>
</dbReference>
<reference evidence="2 3" key="1">
    <citation type="submission" date="2021-06" db="EMBL/GenBank/DDBJ databases">
        <title>Caerostris darwini draft genome.</title>
        <authorList>
            <person name="Kono N."/>
            <person name="Arakawa K."/>
        </authorList>
    </citation>
    <scope>NUCLEOTIDE SEQUENCE [LARGE SCALE GENOMIC DNA]</scope>
</reference>
<evidence type="ECO:0000313" key="2">
    <source>
        <dbReference type="EMBL" id="GIX87711.1"/>
    </source>
</evidence>
<dbReference type="Gene3D" id="3.30.420.10">
    <property type="entry name" value="Ribonuclease H-like superfamily/Ribonuclease H"/>
    <property type="match status" value="1"/>
</dbReference>